<keyword evidence="2" id="KW-1185">Reference proteome</keyword>
<accession>A0A5N6L272</accession>
<dbReference type="OrthoDB" id="5386330at2759"/>
<gene>
    <name evidence="1" type="ORF">FH972_025846</name>
</gene>
<evidence type="ECO:0000313" key="1">
    <source>
        <dbReference type="EMBL" id="KAB8606215.1"/>
    </source>
</evidence>
<proteinExistence type="predicted"/>
<organism evidence="1 2">
    <name type="scientific">Carpinus fangiana</name>
    <dbReference type="NCBI Taxonomy" id="176857"/>
    <lineage>
        <taxon>Eukaryota</taxon>
        <taxon>Viridiplantae</taxon>
        <taxon>Streptophyta</taxon>
        <taxon>Embryophyta</taxon>
        <taxon>Tracheophyta</taxon>
        <taxon>Spermatophyta</taxon>
        <taxon>Magnoliopsida</taxon>
        <taxon>eudicotyledons</taxon>
        <taxon>Gunneridae</taxon>
        <taxon>Pentapetalae</taxon>
        <taxon>rosids</taxon>
        <taxon>fabids</taxon>
        <taxon>Fagales</taxon>
        <taxon>Betulaceae</taxon>
        <taxon>Carpinus</taxon>
    </lineage>
</organism>
<protein>
    <submittedName>
        <fullName evidence="1">Uncharacterized protein</fullName>
    </submittedName>
</protein>
<dbReference type="Proteomes" id="UP000327013">
    <property type="component" value="Unassembled WGS sequence"/>
</dbReference>
<dbReference type="PANTHER" id="PTHR47784:SF5">
    <property type="entry name" value="STEROL UPTAKE CONTROL PROTEIN 2"/>
    <property type="match status" value="1"/>
</dbReference>
<reference evidence="1 2" key="1">
    <citation type="submission" date="2019-06" db="EMBL/GenBank/DDBJ databases">
        <title>A chromosomal-level reference genome of Carpinus fangiana (Coryloideae, Betulaceae).</title>
        <authorList>
            <person name="Yang X."/>
            <person name="Wang Z."/>
            <person name="Zhang L."/>
            <person name="Hao G."/>
            <person name="Liu J."/>
            <person name="Yang Y."/>
        </authorList>
    </citation>
    <scope>NUCLEOTIDE SEQUENCE [LARGE SCALE GENOMIC DNA]</scope>
    <source>
        <strain evidence="1">Cfa_2016G</strain>
        <tissue evidence="1">Leaf</tissue>
    </source>
</reference>
<dbReference type="EMBL" id="VIBQ01000072">
    <property type="protein sequence ID" value="KAB8606215.1"/>
    <property type="molecule type" value="Genomic_DNA"/>
</dbReference>
<sequence>MDDLSLLHHWTVSTYAGFGDKTGDELTWQVDVPQMATKYPYIMHGVLAMSALHLAYLQPERSREYLAMSVEHQDVGLAVYRDYMINQSDINYDNVHSVIAYGAFTIAYAFAWPDRDQPLVEPSPHWRGLMNWAILLRGPGGLGDIMSEKRDWLLQGPMAYQVRPDIPVDEGHYEVPLSPIAELEFIIDDSNPNVETLRKVYNLLNEAFHKSRPGTGCIGYKISVYRWVSAVPNEYLTLLCQFDPVAMVLLAHICVLIKLASRSSWYMDGAAERTLKVVEELLPLDMRHWMNWPKELIANEEVMNFCLGS</sequence>
<name>A0A5N6L272_9ROSI</name>
<evidence type="ECO:0000313" key="2">
    <source>
        <dbReference type="Proteomes" id="UP000327013"/>
    </source>
</evidence>
<dbReference type="InterPro" id="IPR053157">
    <property type="entry name" value="Sterol_Uptake_Regulator"/>
</dbReference>
<comment type="caution">
    <text evidence="1">The sequence shown here is derived from an EMBL/GenBank/DDBJ whole genome shotgun (WGS) entry which is preliminary data.</text>
</comment>
<dbReference type="AlphaFoldDB" id="A0A5N6L272"/>
<dbReference type="GO" id="GO:0001228">
    <property type="term" value="F:DNA-binding transcription activator activity, RNA polymerase II-specific"/>
    <property type="evidence" value="ECO:0007669"/>
    <property type="project" value="TreeGrafter"/>
</dbReference>
<dbReference type="PANTHER" id="PTHR47784">
    <property type="entry name" value="STEROL UPTAKE CONTROL PROTEIN 2"/>
    <property type="match status" value="1"/>
</dbReference>